<keyword evidence="2" id="KW-0012">Acyltransferase</keyword>
<sequence length="435" mass="50325">MFVFLFCIMIKSLKPVLILPGLYGSNLVATASHYSQYWFCPQELDHEIFWLNDKYLIPPFHNCLFELLQCHYDEETDRITSQPGVHVDVVDFGGSKGLDYIDHGLGDIHAIESFGNILKVLQRRGYKMYKDLFGVPFDWRLTVVGLQDFFPRLQRLIEKAYRINKNQKVTLVGCSCGGFVTHYFLTQVVDEEWKNKYVEKVVLIAPAISGSAYSLFTAWKLTLPIVPFLKSEGARLSVQKIPVIHSMFPNFEVFQDIPVVYGPNDQKIYPKDIPKFLFDHQKLINTSYAILNKTIPIISKAPEEIGLPVYLMYNDGYDTPSALNMSVEFNEEPESIFMPGDTTLTAYGQTYPCRNWSQKYPLVCHNFHMKEYHFIHAPIFQNDYVADLLFNVTNNEDWIKTPGKREIIGPHVEIDDYGKYNERNDIREKVENPLP</sequence>
<dbReference type="GO" id="GO:0006629">
    <property type="term" value="P:lipid metabolic process"/>
    <property type="evidence" value="ECO:0007669"/>
    <property type="project" value="InterPro"/>
</dbReference>
<name>A0A1J4KYK6_9EUKA</name>
<keyword evidence="3" id="KW-1185">Reference proteome</keyword>
<feature type="chain" id="PRO_5009630219" evidence="1">
    <location>
        <begin position="19"/>
        <end position="435"/>
    </location>
</feature>
<dbReference type="Pfam" id="PF02450">
    <property type="entry name" value="LCAT"/>
    <property type="match status" value="1"/>
</dbReference>
<dbReference type="AlphaFoldDB" id="A0A1J4KYK6"/>
<proteinExistence type="predicted"/>
<keyword evidence="1" id="KW-0732">Signal</keyword>
<comment type="caution">
    <text evidence="2">The sequence shown here is derived from an EMBL/GenBank/DDBJ whole genome shotgun (WGS) entry which is preliminary data.</text>
</comment>
<protein>
    <submittedName>
        <fullName evidence="2">Lecithin:cholesterol acyltransferase family protein</fullName>
    </submittedName>
</protein>
<feature type="signal peptide" evidence="1">
    <location>
        <begin position="1"/>
        <end position="18"/>
    </location>
</feature>
<dbReference type="PANTHER" id="PTHR11440">
    <property type="entry name" value="LECITHIN-CHOLESTEROL ACYLTRANSFERASE-RELATED"/>
    <property type="match status" value="1"/>
</dbReference>
<dbReference type="GeneID" id="94848709"/>
<dbReference type="EMBL" id="MLAK01000115">
    <property type="protein sequence ID" value="OHT16345.1"/>
    <property type="molecule type" value="Genomic_DNA"/>
</dbReference>
<evidence type="ECO:0000256" key="1">
    <source>
        <dbReference type="SAM" id="SignalP"/>
    </source>
</evidence>
<dbReference type="Proteomes" id="UP000179807">
    <property type="component" value="Unassembled WGS sequence"/>
</dbReference>
<dbReference type="InterPro" id="IPR003386">
    <property type="entry name" value="LACT/PDAT_acylTrfase"/>
</dbReference>
<dbReference type="Gene3D" id="3.40.50.1820">
    <property type="entry name" value="alpha/beta hydrolase"/>
    <property type="match status" value="1"/>
</dbReference>
<dbReference type="OrthoDB" id="190846at2759"/>
<accession>A0A1J4KYK6</accession>
<gene>
    <name evidence="2" type="ORF">TRFO_41842</name>
</gene>
<evidence type="ECO:0000313" key="2">
    <source>
        <dbReference type="EMBL" id="OHT16345.1"/>
    </source>
</evidence>
<dbReference type="VEuPathDB" id="TrichDB:TRFO_41842"/>
<dbReference type="InterPro" id="IPR029058">
    <property type="entry name" value="AB_hydrolase_fold"/>
</dbReference>
<reference evidence="2" key="1">
    <citation type="submission" date="2016-10" db="EMBL/GenBank/DDBJ databases">
        <authorList>
            <person name="Benchimol M."/>
            <person name="Almeida L.G."/>
            <person name="Vasconcelos A.T."/>
            <person name="Perreira-Neves A."/>
            <person name="Rosa I.A."/>
            <person name="Tasca T."/>
            <person name="Bogo M.R."/>
            <person name="de Souza W."/>
        </authorList>
    </citation>
    <scope>NUCLEOTIDE SEQUENCE [LARGE SCALE GENOMIC DNA]</scope>
    <source>
        <strain evidence="2">K</strain>
    </source>
</reference>
<keyword evidence="2" id="KW-0808">Transferase</keyword>
<dbReference type="SUPFAM" id="SSF53474">
    <property type="entry name" value="alpha/beta-Hydrolases"/>
    <property type="match status" value="1"/>
</dbReference>
<dbReference type="RefSeq" id="XP_068369481.1">
    <property type="nucleotide sequence ID" value="XM_068514005.1"/>
</dbReference>
<evidence type="ECO:0000313" key="3">
    <source>
        <dbReference type="Proteomes" id="UP000179807"/>
    </source>
</evidence>
<organism evidence="2 3">
    <name type="scientific">Tritrichomonas foetus</name>
    <dbReference type="NCBI Taxonomy" id="1144522"/>
    <lineage>
        <taxon>Eukaryota</taxon>
        <taxon>Metamonada</taxon>
        <taxon>Parabasalia</taxon>
        <taxon>Tritrichomonadida</taxon>
        <taxon>Tritrichomonadidae</taxon>
        <taxon>Tritrichomonas</taxon>
    </lineage>
</organism>
<dbReference type="GO" id="GO:0008374">
    <property type="term" value="F:O-acyltransferase activity"/>
    <property type="evidence" value="ECO:0007669"/>
    <property type="project" value="InterPro"/>
</dbReference>